<accession>A0A9Q1QJR7</accession>
<sequence length="290" mass="34031">MQVHDEYYELRNALKAAATEDKTVILTTLNDAWAEPNNIFDIFLEGFRIGNDTARLLNHLLVIAVDDKAYSRCQALVSHCYFFKSNHSTEMAHEAKFMTPIYLEMMWERLDFLRIILTLGYNFVFTDTDIMWFRNPFPHFYPNIDFQTSCDSFNGNPTDLNNAPNNGFNFIRSNGRTIKFYKFWVSSRRKYPSLHEQNVFNKIKHSSYVKKIGVSFRFLDTDYFGGFCTPSKDFNKVCTMHANCCKGLAKKIADLNAVLEDWKRYVNQSSTSNQTIQTHWRAPDRCRKWD</sequence>
<organism evidence="2 3">
    <name type="scientific">Carnegiea gigantea</name>
    <dbReference type="NCBI Taxonomy" id="171969"/>
    <lineage>
        <taxon>Eukaryota</taxon>
        <taxon>Viridiplantae</taxon>
        <taxon>Streptophyta</taxon>
        <taxon>Embryophyta</taxon>
        <taxon>Tracheophyta</taxon>
        <taxon>Spermatophyta</taxon>
        <taxon>Magnoliopsida</taxon>
        <taxon>eudicotyledons</taxon>
        <taxon>Gunneridae</taxon>
        <taxon>Pentapetalae</taxon>
        <taxon>Caryophyllales</taxon>
        <taxon>Cactineae</taxon>
        <taxon>Cactaceae</taxon>
        <taxon>Cactoideae</taxon>
        <taxon>Echinocereeae</taxon>
        <taxon>Carnegiea</taxon>
    </lineage>
</organism>
<gene>
    <name evidence="2" type="ORF">Cgig2_001803</name>
</gene>
<dbReference type="PANTHER" id="PTHR46038:SF13">
    <property type="entry name" value="GLYCOSYLTRANSFERASE"/>
    <property type="match status" value="1"/>
</dbReference>
<dbReference type="Proteomes" id="UP001153076">
    <property type="component" value="Unassembled WGS sequence"/>
</dbReference>
<dbReference type="PANTHER" id="PTHR46038">
    <property type="entry name" value="EXPRESSED PROTEIN-RELATED"/>
    <property type="match status" value="1"/>
</dbReference>
<dbReference type="OrthoDB" id="540503at2759"/>
<proteinExistence type="predicted"/>
<protein>
    <recommendedName>
        <fullName evidence="1">Nucleotide-diphospho-sugar transferase domain-containing protein</fullName>
    </recommendedName>
</protein>
<evidence type="ECO:0000313" key="3">
    <source>
        <dbReference type="Proteomes" id="UP001153076"/>
    </source>
</evidence>
<dbReference type="InterPro" id="IPR005069">
    <property type="entry name" value="Nucl-diP-sugar_transferase"/>
</dbReference>
<name>A0A9Q1QJR7_9CARY</name>
<comment type="caution">
    <text evidence="2">The sequence shown here is derived from an EMBL/GenBank/DDBJ whole genome shotgun (WGS) entry which is preliminary data.</text>
</comment>
<evidence type="ECO:0000259" key="1">
    <source>
        <dbReference type="Pfam" id="PF03407"/>
    </source>
</evidence>
<feature type="domain" description="Nucleotide-diphospho-sugar transferase" evidence="1">
    <location>
        <begin position="56"/>
        <end position="255"/>
    </location>
</feature>
<dbReference type="Pfam" id="PF03407">
    <property type="entry name" value="Nucleotid_trans"/>
    <property type="match status" value="1"/>
</dbReference>
<dbReference type="AlphaFoldDB" id="A0A9Q1QJR7"/>
<reference evidence="2" key="1">
    <citation type="submission" date="2022-04" db="EMBL/GenBank/DDBJ databases">
        <title>Carnegiea gigantea Genome sequencing and assembly v2.</title>
        <authorList>
            <person name="Copetti D."/>
            <person name="Sanderson M.J."/>
            <person name="Burquez A."/>
            <person name="Wojciechowski M.F."/>
        </authorList>
    </citation>
    <scope>NUCLEOTIDE SEQUENCE</scope>
    <source>
        <strain evidence="2">SGP5-SGP5p</strain>
        <tissue evidence="2">Aerial part</tissue>
    </source>
</reference>
<keyword evidence="3" id="KW-1185">Reference proteome</keyword>
<dbReference type="InterPro" id="IPR044821">
    <property type="entry name" value="At1g28695/At4g15970-like"/>
</dbReference>
<evidence type="ECO:0000313" key="2">
    <source>
        <dbReference type="EMBL" id="KAJ8442710.1"/>
    </source>
</evidence>
<dbReference type="EMBL" id="JAKOGI010000136">
    <property type="protein sequence ID" value="KAJ8442710.1"/>
    <property type="molecule type" value="Genomic_DNA"/>
</dbReference>